<dbReference type="EMBL" id="CM008973">
    <property type="protein sequence ID" value="PNW76277.1"/>
    <property type="molecule type" value="Genomic_DNA"/>
</dbReference>
<protein>
    <submittedName>
        <fullName evidence="2">Uncharacterized protein</fullName>
    </submittedName>
</protein>
<dbReference type="ExpressionAtlas" id="A0A2K3D6X6">
    <property type="expression patterns" value="baseline"/>
</dbReference>
<dbReference type="KEGG" id="cre:CHLRE_12g541050v5"/>
<sequence>MDPQPGAVLAAAARLEDVLSALSLDACDKLVDCIRSAGSLRPARAACRALRDCVDGSVREVRVVVREATERSWRDSGELGLLPFAFWPRLSGVHIILDDAADITARLERGEPRDAPDDVGLETLLALPFLGMPKASRQRITHLSVFQTGNSAWYAESALKSLLQSFSGLRSVELHGVRHMVLGSAVQDMLYHSLAEAAPRLERLTLPDLACLSHLVSVIESEWEADLSFSRSAERQRGRSLHGGTRSSSASGERAAGGGALAAAQQQPGETQQVMQAAFGHVQQVEVIQSTNLHGTDGPSLHANSFLFYSWDFLGGARCLRLECCPLYAVAEAGDEGLLQQPGQPRDVLLSPYGFLGPMLQYSLQLRSLEQLQLRQCWLRRMETGKLSRFDLDVGYAPVASLALPTGRCTEYREIVSLQLSQWYFPGGQSTPSLQAHLPGMLCHSLRTLTDFVARVLVPQPQAQTETPTRVVGKGFRWLSVPWLLLEGSRGGAPSQDDLQPLRALHQACPELRIGVGALVALHPLQGGRALAACGLPVPPADQTWEWAAEAADAIAALGGPTAAIQQLHVGVSVACGGGSIGGGTSSLRHLVFLAPCGGRVSRGCSVSLGCSGSAAAEGPDGQQQQPRTYEEAVQESLWRMLAAGALAASAPAAAAAAAASFAVASAAHSPPSRSPPRPLLLLTGPAVALMVKAPAALHAWLSQLAQGAAECAVDLAFTRHMLGGEDDHTSQQQRPQLLPRSSYIHSYLPLPLQSGTAVLLTCGAAARAAEAVEAAARQLACGEAAGSVQVQVAACAAAAVSEASGAPSLASLGYTDAAAALVDTLAEVIQEAMDAAEGATAGSGTGSSCGGRAGGSSETEGGGTGGAGPSSGGGGGGGGGGTAGGGGATGGGGGGTAGGGGATGGGGGGGGGFQRVHLEWMQELQRLPHSVLMV</sequence>
<dbReference type="Proteomes" id="UP000006906">
    <property type="component" value="Chromosome 12"/>
</dbReference>
<name>A0A2K3D6X6_CHLRE</name>
<dbReference type="Gramene" id="PNW76277">
    <property type="protein sequence ID" value="PNW76277"/>
    <property type="gene ID" value="CHLRE_12g541050v5"/>
</dbReference>
<dbReference type="RefSeq" id="XP_042919208.1">
    <property type="nucleotide sequence ID" value="XM_043068753.1"/>
</dbReference>
<evidence type="ECO:0000313" key="2">
    <source>
        <dbReference type="EMBL" id="PNW76277.1"/>
    </source>
</evidence>
<dbReference type="PANTHER" id="PTHR31535:SF3">
    <property type="entry name" value="REGULATORY PROTEIN ZESTE"/>
    <property type="match status" value="1"/>
</dbReference>
<dbReference type="OrthoDB" id="550061at2759"/>
<evidence type="ECO:0000313" key="3">
    <source>
        <dbReference type="Proteomes" id="UP000006906"/>
    </source>
</evidence>
<evidence type="ECO:0000256" key="1">
    <source>
        <dbReference type="SAM" id="MobiDB-lite"/>
    </source>
</evidence>
<dbReference type="PANTHER" id="PTHR31535">
    <property type="match status" value="1"/>
</dbReference>
<proteinExistence type="predicted"/>
<dbReference type="AlphaFoldDB" id="A0A2K3D6X6"/>
<feature type="region of interest" description="Disordered" evidence="1">
    <location>
        <begin position="234"/>
        <end position="267"/>
    </location>
</feature>
<dbReference type="InParanoid" id="A0A2K3D6X6"/>
<feature type="compositionally biased region" description="Low complexity" evidence="1">
    <location>
        <begin position="243"/>
        <end position="254"/>
    </location>
</feature>
<reference evidence="2 3" key="1">
    <citation type="journal article" date="2007" name="Science">
        <title>The Chlamydomonas genome reveals the evolution of key animal and plant functions.</title>
        <authorList>
            <person name="Merchant S.S."/>
            <person name="Prochnik S.E."/>
            <person name="Vallon O."/>
            <person name="Harris E.H."/>
            <person name="Karpowicz S.J."/>
            <person name="Witman G.B."/>
            <person name="Terry A."/>
            <person name="Salamov A."/>
            <person name="Fritz-Laylin L.K."/>
            <person name="Marechal-Drouard L."/>
            <person name="Marshall W.F."/>
            <person name="Qu L.H."/>
            <person name="Nelson D.R."/>
            <person name="Sanderfoot A.A."/>
            <person name="Spalding M.H."/>
            <person name="Kapitonov V.V."/>
            <person name="Ren Q."/>
            <person name="Ferris P."/>
            <person name="Lindquist E."/>
            <person name="Shapiro H."/>
            <person name="Lucas S.M."/>
            <person name="Grimwood J."/>
            <person name="Schmutz J."/>
            <person name="Cardol P."/>
            <person name="Cerutti H."/>
            <person name="Chanfreau G."/>
            <person name="Chen C.L."/>
            <person name="Cognat V."/>
            <person name="Croft M.T."/>
            <person name="Dent R."/>
            <person name="Dutcher S."/>
            <person name="Fernandez E."/>
            <person name="Fukuzawa H."/>
            <person name="Gonzalez-Ballester D."/>
            <person name="Gonzalez-Halphen D."/>
            <person name="Hallmann A."/>
            <person name="Hanikenne M."/>
            <person name="Hippler M."/>
            <person name="Inwood W."/>
            <person name="Jabbari K."/>
            <person name="Kalanon M."/>
            <person name="Kuras R."/>
            <person name="Lefebvre P.A."/>
            <person name="Lemaire S.D."/>
            <person name="Lobanov A.V."/>
            <person name="Lohr M."/>
            <person name="Manuell A."/>
            <person name="Meier I."/>
            <person name="Mets L."/>
            <person name="Mittag M."/>
            <person name="Mittelmeier T."/>
            <person name="Moroney J.V."/>
            <person name="Moseley J."/>
            <person name="Napoli C."/>
            <person name="Nedelcu A.M."/>
            <person name="Niyogi K."/>
            <person name="Novoselov S.V."/>
            <person name="Paulsen I.T."/>
            <person name="Pazour G."/>
            <person name="Purton S."/>
            <person name="Ral J.P."/>
            <person name="Riano-Pachon D.M."/>
            <person name="Riekhof W."/>
            <person name="Rymarquis L."/>
            <person name="Schroda M."/>
            <person name="Stern D."/>
            <person name="Umen J."/>
            <person name="Willows R."/>
            <person name="Wilson N."/>
            <person name="Zimmer S.L."/>
            <person name="Allmer J."/>
            <person name="Balk J."/>
            <person name="Bisova K."/>
            <person name="Chen C.J."/>
            <person name="Elias M."/>
            <person name="Gendler K."/>
            <person name="Hauser C."/>
            <person name="Lamb M.R."/>
            <person name="Ledford H."/>
            <person name="Long J.C."/>
            <person name="Minagawa J."/>
            <person name="Page M.D."/>
            <person name="Pan J."/>
            <person name="Pootakham W."/>
            <person name="Roje S."/>
            <person name="Rose A."/>
            <person name="Stahlberg E."/>
            <person name="Terauchi A.M."/>
            <person name="Yang P."/>
            <person name="Ball S."/>
            <person name="Bowler C."/>
            <person name="Dieckmann C.L."/>
            <person name="Gladyshev V.N."/>
            <person name="Green P."/>
            <person name="Jorgensen R."/>
            <person name="Mayfield S."/>
            <person name="Mueller-Roeber B."/>
            <person name="Rajamani S."/>
            <person name="Sayre R.T."/>
            <person name="Brokstein P."/>
            <person name="Dubchak I."/>
            <person name="Goodstein D."/>
            <person name="Hornick L."/>
            <person name="Huang Y.W."/>
            <person name="Jhaveri J."/>
            <person name="Luo Y."/>
            <person name="Martinez D."/>
            <person name="Ngau W.C."/>
            <person name="Otillar B."/>
            <person name="Poliakov A."/>
            <person name="Porter A."/>
            <person name="Szajkowski L."/>
            <person name="Werner G."/>
            <person name="Zhou K."/>
            <person name="Grigoriev I.V."/>
            <person name="Rokhsar D.S."/>
            <person name="Grossman A.R."/>
        </authorList>
    </citation>
    <scope>NUCLEOTIDE SEQUENCE [LARGE SCALE GENOMIC DNA]</scope>
    <source>
        <strain evidence="3">CC-503</strain>
    </source>
</reference>
<accession>A0A2K3D6X6</accession>
<keyword evidence="3" id="KW-1185">Reference proteome</keyword>
<feature type="region of interest" description="Disordered" evidence="1">
    <location>
        <begin position="838"/>
        <end position="881"/>
    </location>
</feature>
<feature type="compositionally biased region" description="Gly residues" evidence="1">
    <location>
        <begin position="842"/>
        <end position="881"/>
    </location>
</feature>
<dbReference type="GeneID" id="66055719"/>
<gene>
    <name evidence="2" type="ORF">CHLRE_12g541050v5</name>
</gene>
<organism evidence="2 3">
    <name type="scientific">Chlamydomonas reinhardtii</name>
    <name type="common">Chlamydomonas smithii</name>
    <dbReference type="NCBI Taxonomy" id="3055"/>
    <lineage>
        <taxon>Eukaryota</taxon>
        <taxon>Viridiplantae</taxon>
        <taxon>Chlorophyta</taxon>
        <taxon>core chlorophytes</taxon>
        <taxon>Chlorophyceae</taxon>
        <taxon>CS clade</taxon>
        <taxon>Chlamydomonadales</taxon>
        <taxon>Chlamydomonadaceae</taxon>
        <taxon>Chlamydomonas</taxon>
    </lineage>
</organism>